<evidence type="ECO:0000313" key="1">
    <source>
        <dbReference type="EMBL" id="NRT20180.1"/>
    </source>
</evidence>
<accession>A0ABX2FUT8</accession>
<name>A0ABX2FUT8_9BACT</name>
<dbReference type="RefSeq" id="WP_173810962.1">
    <property type="nucleotide sequence ID" value="NZ_JABSNP010000014.1"/>
</dbReference>
<proteinExistence type="predicted"/>
<organism evidence="1 2">
    <name type="scientific">Hymenobacter caeli</name>
    <dbReference type="NCBI Taxonomy" id="2735894"/>
    <lineage>
        <taxon>Bacteria</taxon>
        <taxon>Pseudomonadati</taxon>
        <taxon>Bacteroidota</taxon>
        <taxon>Cytophagia</taxon>
        <taxon>Cytophagales</taxon>
        <taxon>Hymenobacteraceae</taxon>
        <taxon>Hymenobacter</taxon>
    </lineage>
</organism>
<dbReference type="EMBL" id="JABSNP010000014">
    <property type="protein sequence ID" value="NRT20180.1"/>
    <property type="molecule type" value="Genomic_DNA"/>
</dbReference>
<reference evidence="1 2" key="1">
    <citation type="submission" date="2020-05" db="EMBL/GenBank/DDBJ databases">
        <title>Genomic Encyclopedia of Type Strains, Phase IV (KMG-V): Genome sequencing to study the core and pangenomes of soil and plant-associated prokaryotes.</title>
        <authorList>
            <person name="Whitman W."/>
        </authorList>
    </citation>
    <scope>NUCLEOTIDE SEQUENCE [LARGE SCALE GENOMIC DNA]</scope>
    <source>
        <strain evidence="1 2">9A</strain>
    </source>
</reference>
<dbReference type="Proteomes" id="UP000779507">
    <property type="component" value="Unassembled WGS sequence"/>
</dbReference>
<gene>
    <name evidence="1" type="ORF">HNP98_003019</name>
</gene>
<dbReference type="Gene3D" id="3.40.50.720">
    <property type="entry name" value="NAD(P)-binding Rossmann-like Domain"/>
    <property type="match status" value="1"/>
</dbReference>
<sequence length="85" mass="9260">MNTTVPSTLAFERYFLKQANAVRHRLQFYEVALATLTAPPAQGARAASVFGPDDALGPVPAQFWAHGVRYVLVRATGWSCAWPLG</sequence>
<keyword evidence="2" id="KW-1185">Reference proteome</keyword>
<comment type="caution">
    <text evidence="1">The sequence shown here is derived from an EMBL/GenBank/DDBJ whole genome shotgun (WGS) entry which is preliminary data.</text>
</comment>
<protein>
    <submittedName>
        <fullName evidence="1">Uncharacterized protein</fullName>
    </submittedName>
</protein>
<evidence type="ECO:0000313" key="2">
    <source>
        <dbReference type="Proteomes" id="UP000779507"/>
    </source>
</evidence>